<dbReference type="SUPFAM" id="SSF46785">
    <property type="entry name" value="Winged helix' DNA-binding domain"/>
    <property type="match status" value="1"/>
</dbReference>
<protein>
    <submittedName>
        <fullName evidence="2">PadR family transcriptional regulator</fullName>
    </submittedName>
</protein>
<dbReference type="InterPro" id="IPR052509">
    <property type="entry name" value="Metal_resp_DNA-bind_regulator"/>
</dbReference>
<dbReference type="InterPro" id="IPR036388">
    <property type="entry name" value="WH-like_DNA-bd_sf"/>
</dbReference>
<name>A0A419V7M3_9BACL</name>
<sequence>MKDLTEMFKGVLEGIVLQKIQGGETYGYEITRYLNELGFEDIVEGTVYTILVRLEKKELVEIEKKKSELGPARKFYKLNEQGVEKLNEFWQRWAFLEEKMTEIKEGKQDVSTNV</sequence>
<evidence type="ECO:0000313" key="3">
    <source>
        <dbReference type="Proteomes" id="UP000285120"/>
    </source>
</evidence>
<dbReference type="RefSeq" id="WP_120191376.1">
    <property type="nucleotide sequence ID" value="NZ_RAPK01000006.1"/>
</dbReference>
<dbReference type="InterPro" id="IPR005149">
    <property type="entry name" value="Tscrpt_reg_PadR_N"/>
</dbReference>
<accession>A0A419V7M3</accession>
<dbReference type="InterPro" id="IPR036390">
    <property type="entry name" value="WH_DNA-bd_sf"/>
</dbReference>
<dbReference type="Gene3D" id="1.10.10.10">
    <property type="entry name" value="Winged helix-like DNA-binding domain superfamily/Winged helix DNA-binding domain"/>
    <property type="match status" value="1"/>
</dbReference>
<proteinExistence type="predicted"/>
<organism evidence="2 3">
    <name type="scientific">Sinobaca qinghaiensis</name>
    <dbReference type="NCBI Taxonomy" id="342944"/>
    <lineage>
        <taxon>Bacteria</taxon>
        <taxon>Bacillati</taxon>
        <taxon>Bacillota</taxon>
        <taxon>Bacilli</taxon>
        <taxon>Bacillales</taxon>
        <taxon>Sporolactobacillaceae</taxon>
        <taxon>Sinobaca</taxon>
    </lineage>
</organism>
<feature type="domain" description="Transcription regulator PadR N-terminal" evidence="1">
    <location>
        <begin position="16"/>
        <end position="87"/>
    </location>
</feature>
<keyword evidence="3" id="KW-1185">Reference proteome</keyword>
<gene>
    <name evidence="2" type="ORF">ATL39_0163</name>
</gene>
<reference evidence="2 3" key="1">
    <citation type="submission" date="2018-09" db="EMBL/GenBank/DDBJ databases">
        <title>Genomic Encyclopedia of Archaeal and Bacterial Type Strains, Phase II (KMG-II): from individual species to whole genera.</title>
        <authorList>
            <person name="Goeker M."/>
        </authorList>
    </citation>
    <scope>NUCLEOTIDE SEQUENCE [LARGE SCALE GENOMIC DNA]</scope>
    <source>
        <strain evidence="2 3">DSM 17008</strain>
    </source>
</reference>
<dbReference type="AlphaFoldDB" id="A0A419V7M3"/>
<evidence type="ECO:0000259" key="1">
    <source>
        <dbReference type="Pfam" id="PF03551"/>
    </source>
</evidence>
<dbReference type="PANTHER" id="PTHR33169">
    <property type="entry name" value="PADR-FAMILY TRANSCRIPTIONAL REGULATOR"/>
    <property type="match status" value="1"/>
</dbReference>
<comment type="caution">
    <text evidence="2">The sequence shown here is derived from an EMBL/GenBank/DDBJ whole genome shotgun (WGS) entry which is preliminary data.</text>
</comment>
<dbReference type="Proteomes" id="UP000285120">
    <property type="component" value="Unassembled WGS sequence"/>
</dbReference>
<dbReference type="EMBL" id="RAPK01000006">
    <property type="protein sequence ID" value="RKD75953.1"/>
    <property type="molecule type" value="Genomic_DNA"/>
</dbReference>
<dbReference type="OrthoDB" id="9791785at2"/>
<dbReference type="Pfam" id="PF03551">
    <property type="entry name" value="PadR"/>
    <property type="match status" value="1"/>
</dbReference>
<dbReference type="PANTHER" id="PTHR33169:SF14">
    <property type="entry name" value="TRANSCRIPTIONAL REGULATOR RV3488"/>
    <property type="match status" value="1"/>
</dbReference>
<evidence type="ECO:0000313" key="2">
    <source>
        <dbReference type="EMBL" id="RKD75953.1"/>
    </source>
</evidence>